<keyword evidence="1" id="KW-1133">Transmembrane helix</keyword>
<feature type="transmembrane region" description="Helical" evidence="1">
    <location>
        <begin position="63"/>
        <end position="85"/>
    </location>
</feature>
<feature type="transmembrane region" description="Helical" evidence="1">
    <location>
        <begin position="34"/>
        <end position="57"/>
    </location>
</feature>
<feature type="transmembrane region" description="Helical" evidence="1">
    <location>
        <begin position="148"/>
        <end position="169"/>
    </location>
</feature>
<comment type="caution">
    <text evidence="2">The sequence shown here is derived from an EMBL/GenBank/DDBJ whole genome shotgun (WGS) entry which is preliminary data.</text>
</comment>
<accession>A0A0F5VCT8</accession>
<dbReference type="RefSeq" id="WP_046221071.1">
    <property type="nucleotide sequence ID" value="NZ_JWYV01000011.1"/>
</dbReference>
<keyword evidence="1" id="KW-0812">Transmembrane</keyword>
<name>A0A0F5VCT8_9GAMM</name>
<proteinExistence type="predicted"/>
<reference evidence="2 3" key="1">
    <citation type="submission" date="2014-12" db="EMBL/GenBank/DDBJ databases">
        <title>Mercury Reductase activity and rhizosphere competence traits in the genome of root associated Photobacterium halotolerans MELD1.</title>
        <authorList>
            <person name="Mathew D.C."/>
            <person name="Huang C.-C."/>
        </authorList>
    </citation>
    <scope>NUCLEOTIDE SEQUENCE [LARGE SCALE GENOMIC DNA]</scope>
    <source>
        <strain evidence="2 3">MELD1</strain>
    </source>
</reference>
<dbReference type="STRING" id="265726.KY46_12975"/>
<evidence type="ECO:0000256" key="1">
    <source>
        <dbReference type="SAM" id="Phobius"/>
    </source>
</evidence>
<protein>
    <submittedName>
        <fullName evidence="2">Uncharacterized protein</fullName>
    </submittedName>
</protein>
<dbReference type="Proteomes" id="UP000033633">
    <property type="component" value="Unassembled WGS sequence"/>
</dbReference>
<dbReference type="PATRIC" id="fig|265726.11.peg.814"/>
<gene>
    <name evidence="2" type="ORF">KY46_12975</name>
</gene>
<evidence type="ECO:0000313" key="2">
    <source>
        <dbReference type="EMBL" id="KKC99299.1"/>
    </source>
</evidence>
<dbReference type="OrthoDB" id="5816660at2"/>
<organism evidence="2 3">
    <name type="scientific">Photobacterium halotolerans</name>
    <dbReference type="NCBI Taxonomy" id="265726"/>
    <lineage>
        <taxon>Bacteria</taxon>
        <taxon>Pseudomonadati</taxon>
        <taxon>Pseudomonadota</taxon>
        <taxon>Gammaproteobacteria</taxon>
        <taxon>Vibrionales</taxon>
        <taxon>Vibrionaceae</taxon>
        <taxon>Photobacterium</taxon>
    </lineage>
</organism>
<dbReference type="EMBL" id="JWYV01000011">
    <property type="protein sequence ID" value="KKC99299.1"/>
    <property type="molecule type" value="Genomic_DNA"/>
</dbReference>
<keyword evidence="3" id="KW-1185">Reference proteome</keyword>
<dbReference type="AlphaFoldDB" id="A0A0F5VCT8"/>
<evidence type="ECO:0000313" key="3">
    <source>
        <dbReference type="Proteomes" id="UP000033633"/>
    </source>
</evidence>
<sequence>MREDNMAVLYHHVRTALSDEQCRARYLEEKAARLLGLHSAVIAGFTVLVLIASSLFVPPQHAIAWLALIAVTLTYLGLMSAWSFLFRLLRPSDMYGVHLPNNWLEDMKQKGANDNLHLAVVRCYETWQLLQQSNQHKNALLTKAYHEIVFSAWLIAISLLLLLAANYLVADV</sequence>
<keyword evidence="1" id="KW-0472">Membrane</keyword>